<protein>
    <submittedName>
        <fullName evidence="1">Uncharacterized protein</fullName>
    </submittedName>
</protein>
<gene>
    <name evidence="1" type="ORF">HPB49_010324</name>
</gene>
<dbReference type="EMBL" id="CM023470">
    <property type="protein sequence ID" value="KAH7979663.1"/>
    <property type="molecule type" value="Genomic_DNA"/>
</dbReference>
<proteinExistence type="predicted"/>
<reference evidence="1" key="1">
    <citation type="submission" date="2020-05" db="EMBL/GenBank/DDBJ databases">
        <title>Large-scale comparative analyses of tick genomes elucidate their genetic diversity and vector capacities.</title>
        <authorList>
            <person name="Jia N."/>
            <person name="Wang J."/>
            <person name="Shi W."/>
            <person name="Du L."/>
            <person name="Sun Y."/>
            <person name="Zhan W."/>
            <person name="Jiang J."/>
            <person name="Wang Q."/>
            <person name="Zhang B."/>
            <person name="Ji P."/>
            <person name="Sakyi L.B."/>
            <person name="Cui X."/>
            <person name="Yuan T."/>
            <person name="Jiang B."/>
            <person name="Yang W."/>
            <person name="Lam T.T.-Y."/>
            <person name="Chang Q."/>
            <person name="Ding S."/>
            <person name="Wang X."/>
            <person name="Zhu J."/>
            <person name="Ruan X."/>
            <person name="Zhao L."/>
            <person name="Wei J."/>
            <person name="Que T."/>
            <person name="Du C."/>
            <person name="Cheng J."/>
            <person name="Dai P."/>
            <person name="Han X."/>
            <person name="Huang E."/>
            <person name="Gao Y."/>
            <person name="Liu J."/>
            <person name="Shao H."/>
            <person name="Ye R."/>
            <person name="Li L."/>
            <person name="Wei W."/>
            <person name="Wang X."/>
            <person name="Wang C."/>
            <person name="Yang T."/>
            <person name="Huo Q."/>
            <person name="Li W."/>
            <person name="Guo W."/>
            <person name="Chen H."/>
            <person name="Zhou L."/>
            <person name="Ni X."/>
            <person name="Tian J."/>
            <person name="Zhou Y."/>
            <person name="Sheng Y."/>
            <person name="Liu T."/>
            <person name="Pan Y."/>
            <person name="Xia L."/>
            <person name="Li J."/>
            <person name="Zhao F."/>
            <person name="Cao W."/>
        </authorList>
    </citation>
    <scope>NUCLEOTIDE SEQUENCE</scope>
    <source>
        <strain evidence="1">Dsil-2018</strain>
    </source>
</reference>
<evidence type="ECO:0000313" key="2">
    <source>
        <dbReference type="Proteomes" id="UP000821865"/>
    </source>
</evidence>
<organism evidence="1 2">
    <name type="scientific">Dermacentor silvarum</name>
    <name type="common">Tick</name>
    <dbReference type="NCBI Taxonomy" id="543639"/>
    <lineage>
        <taxon>Eukaryota</taxon>
        <taxon>Metazoa</taxon>
        <taxon>Ecdysozoa</taxon>
        <taxon>Arthropoda</taxon>
        <taxon>Chelicerata</taxon>
        <taxon>Arachnida</taxon>
        <taxon>Acari</taxon>
        <taxon>Parasitiformes</taxon>
        <taxon>Ixodida</taxon>
        <taxon>Ixodoidea</taxon>
        <taxon>Ixodidae</taxon>
        <taxon>Rhipicephalinae</taxon>
        <taxon>Dermacentor</taxon>
    </lineage>
</organism>
<evidence type="ECO:0000313" key="1">
    <source>
        <dbReference type="EMBL" id="KAH7979663.1"/>
    </source>
</evidence>
<dbReference type="Proteomes" id="UP000821865">
    <property type="component" value="Chromosome 1"/>
</dbReference>
<keyword evidence="2" id="KW-1185">Reference proteome</keyword>
<comment type="caution">
    <text evidence="1">The sequence shown here is derived from an EMBL/GenBank/DDBJ whole genome shotgun (WGS) entry which is preliminary data.</text>
</comment>
<accession>A0ACB8DZG2</accession>
<sequence>MAPPAKSVDELVQHISLHTRKPFLLDGCVSPFLTLYTAWLYLWTCVYGVSEYYEAGLIALACLGVVHILTCLFCHWSVHVRCLLSCSRETNPTKAVLAKVVPTPNNGSAELVCLHVDMVPGEEEPSVWFLFQKTKYLYSFERKAFRGIEFPTGMPLRHYQECKGYVDDADLAAAERQYGKNDLELEVPEFGALFKERATAPFFVFQVFCVALWCLDEFWYYSVFTLFMLVAFECTLVQQQLRNLSLIRKMGNKPYMIQVPMDPVRSAVILKDGDGQSHVAATSGVHVFQKQASLT</sequence>
<name>A0ACB8DZG2_DERSI</name>